<reference evidence="1 2" key="1">
    <citation type="journal article" date="2021" name="Nat. Commun.">
        <title>Genetic determinants of endophytism in the Arabidopsis root mycobiome.</title>
        <authorList>
            <person name="Mesny F."/>
            <person name="Miyauchi S."/>
            <person name="Thiergart T."/>
            <person name="Pickel B."/>
            <person name="Atanasova L."/>
            <person name="Karlsson M."/>
            <person name="Huettel B."/>
            <person name="Barry K.W."/>
            <person name="Haridas S."/>
            <person name="Chen C."/>
            <person name="Bauer D."/>
            <person name="Andreopoulos W."/>
            <person name="Pangilinan J."/>
            <person name="LaButti K."/>
            <person name="Riley R."/>
            <person name="Lipzen A."/>
            <person name="Clum A."/>
            <person name="Drula E."/>
            <person name="Henrissat B."/>
            <person name="Kohler A."/>
            <person name="Grigoriev I.V."/>
            <person name="Martin F.M."/>
            <person name="Hacquard S."/>
        </authorList>
    </citation>
    <scope>NUCLEOTIDE SEQUENCE [LARGE SCALE GENOMIC DNA]</scope>
    <source>
        <strain evidence="1 2">MPI-SDFR-AT-0079</strain>
    </source>
</reference>
<accession>A0ACB7NWP0</accession>
<dbReference type="EMBL" id="JAGIZQ010000006">
    <property type="protein sequence ID" value="KAH6622571.1"/>
    <property type="molecule type" value="Genomic_DNA"/>
</dbReference>
<dbReference type="Proteomes" id="UP000724584">
    <property type="component" value="Unassembled WGS sequence"/>
</dbReference>
<name>A0ACB7NWP0_9PEZI</name>
<protein>
    <submittedName>
        <fullName evidence="1">Uncharacterized protein</fullName>
    </submittedName>
</protein>
<organism evidence="1 2">
    <name type="scientific">Chaetomium tenue</name>
    <dbReference type="NCBI Taxonomy" id="1854479"/>
    <lineage>
        <taxon>Eukaryota</taxon>
        <taxon>Fungi</taxon>
        <taxon>Dikarya</taxon>
        <taxon>Ascomycota</taxon>
        <taxon>Pezizomycotina</taxon>
        <taxon>Sordariomycetes</taxon>
        <taxon>Sordariomycetidae</taxon>
        <taxon>Sordariales</taxon>
        <taxon>Chaetomiaceae</taxon>
        <taxon>Chaetomium</taxon>
    </lineage>
</organism>
<keyword evidence="2" id="KW-1185">Reference proteome</keyword>
<sequence>MYARGLPSDLCRDTGLTGQQSSNHLLKASNSRPEQLPCSPGGGGPRPSLLAAGPSQALLLAGQALESEAKAFDWTQIAG</sequence>
<evidence type="ECO:0000313" key="1">
    <source>
        <dbReference type="EMBL" id="KAH6622571.1"/>
    </source>
</evidence>
<comment type="caution">
    <text evidence="1">The sequence shown here is derived from an EMBL/GenBank/DDBJ whole genome shotgun (WGS) entry which is preliminary data.</text>
</comment>
<evidence type="ECO:0000313" key="2">
    <source>
        <dbReference type="Proteomes" id="UP000724584"/>
    </source>
</evidence>
<proteinExistence type="predicted"/>
<gene>
    <name evidence="1" type="ORF">F5144DRAFT_594903</name>
</gene>